<reference evidence="3" key="1">
    <citation type="submission" date="2012-02" db="EMBL/GenBank/DDBJ databases">
        <title>The complete genome of Halobacteroides halobius DSM 5150.</title>
        <authorList>
            <person name="Lucas S."/>
            <person name="Copeland A."/>
            <person name="Lapidus A."/>
            <person name="Glavina del Rio T."/>
            <person name="Dalin E."/>
            <person name="Tice H."/>
            <person name="Bruce D."/>
            <person name="Goodwin L."/>
            <person name="Pitluck S."/>
            <person name="Peters L."/>
            <person name="Mikhailova N."/>
            <person name="Gu W."/>
            <person name="Kyrpides N."/>
            <person name="Mavromatis K."/>
            <person name="Ivanova N."/>
            <person name="Brettin T."/>
            <person name="Detter J.C."/>
            <person name="Han C."/>
            <person name="Larimer F."/>
            <person name="Land M."/>
            <person name="Hauser L."/>
            <person name="Markowitz V."/>
            <person name="Cheng J.-F."/>
            <person name="Hugenholtz P."/>
            <person name="Woyke T."/>
            <person name="Wu D."/>
            <person name="Tindall B."/>
            <person name="Pomrenke H."/>
            <person name="Brambilla E."/>
            <person name="Klenk H.-P."/>
            <person name="Eisen J.A."/>
        </authorList>
    </citation>
    <scope>NUCLEOTIDE SEQUENCE [LARGE SCALE GENOMIC DNA]</scope>
    <source>
        <strain evidence="3">ATCC 35273 / DSM 5150 / MD-1</strain>
    </source>
</reference>
<evidence type="ECO:0000256" key="1">
    <source>
        <dbReference type="SAM" id="Phobius"/>
    </source>
</evidence>
<evidence type="ECO:0000313" key="3">
    <source>
        <dbReference type="Proteomes" id="UP000010880"/>
    </source>
</evidence>
<keyword evidence="3" id="KW-1185">Reference proteome</keyword>
<dbReference type="HOGENOM" id="CLU_1523094_0_0_9"/>
<protein>
    <submittedName>
        <fullName evidence="2">Uncharacterized protein</fullName>
    </submittedName>
</protein>
<dbReference type="EMBL" id="CP003359">
    <property type="protein sequence ID" value="AGB41716.1"/>
    <property type="molecule type" value="Genomic_DNA"/>
</dbReference>
<feature type="transmembrane region" description="Helical" evidence="1">
    <location>
        <begin position="12"/>
        <end position="32"/>
    </location>
</feature>
<dbReference type="AlphaFoldDB" id="L0K9M4"/>
<sequence>MNLNINLRDKLLILGGSLLVTIISGSLIFFILDRSAKQNLTKFKRRISEIANKHQEYQYQELNQQEERQTPVQPNKIRLDNNLEGYSNPFKSILKAQKEKVTPKEIKDNKPIIKVLGIIKDAINKKVIIKFNSGKSYILQPGDKVNDLEICNIMDNRITVKRGKQYFFYQFGGANN</sequence>
<evidence type="ECO:0000313" key="2">
    <source>
        <dbReference type="EMBL" id="AGB41716.1"/>
    </source>
</evidence>
<gene>
    <name evidence="2" type="ordered locus">Halha_1780</name>
</gene>
<dbReference type="STRING" id="748449.Halha_1780"/>
<keyword evidence="1" id="KW-0812">Transmembrane</keyword>
<dbReference type="KEGG" id="hhl:Halha_1780"/>
<dbReference type="Proteomes" id="UP000010880">
    <property type="component" value="Chromosome"/>
</dbReference>
<organism evidence="2 3">
    <name type="scientific">Halobacteroides halobius (strain ATCC 35273 / DSM 5150 / MD-1)</name>
    <dbReference type="NCBI Taxonomy" id="748449"/>
    <lineage>
        <taxon>Bacteria</taxon>
        <taxon>Bacillati</taxon>
        <taxon>Bacillota</taxon>
        <taxon>Clostridia</taxon>
        <taxon>Halanaerobiales</taxon>
        <taxon>Halobacteroidaceae</taxon>
        <taxon>Halobacteroides</taxon>
    </lineage>
</organism>
<keyword evidence="1" id="KW-0472">Membrane</keyword>
<name>L0K9M4_HALHC</name>
<keyword evidence="1" id="KW-1133">Transmembrane helix</keyword>
<accession>L0K9M4</accession>
<proteinExistence type="predicted"/>
<dbReference type="RefSeq" id="WP_015327432.1">
    <property type="nucleotide sequence ID" value="NC_019978.1"/>
</dbReference>